<dbReference type="Proteomes" id="UP000054423">
    <property type="component" value="Unassembled WGS sequence"/>
</dbReference>
<accession>W2LRB7</accession>
<protein>
    <submittedName>
        <fullName evidence="1">Uncharacterized protein</fullName>
    </submittedName>
</protein>
<dbReference type="EMBL" id="KI678393">
    <property type="protein sequence ID" value="ETL99239.1"/>
    <property type="molecule type" value="Genomic_DNA"/>
</dbReference>
<organism evidence="1">
    <name type="scientific">Phytophthora nicotianae</name>
    <name type="common">Potato buckeye rot agent</name>
    <name type="synonym">Phytophthora parasitica</name>
    <dbReference type="NCBI Taxonomy" id="4792"/>
    <lineage>
        <taxon>Eukaryota</taxon>
        <taxon>Sar</taxon>
        <taxon>Stramenopiles</taxon>
        <taxon>Oomycota</taxon>
        <taxon>Peronosporomycetes</taxon>
        <taxon>Peronosporales</taxon>
        <taxon>Peronosporaceae</taxon>
        <taxon>Phytophthora</taxon>
    </lineage>
</organism>
<sequence length="122" mass="13469">MRLTPTNTQRLLYKYASDMLTSLPNCPIRARFMSLQILRYPSGSIRSNDLVAINAQKSAGGTSGLAVDHKIAARGERQPTPDQVLVSSCKVKGVTVTDEAIRLGVERFSVILKLESRPKRLK</sequence>
<dbReference type="AlphaFoldDB" id="W2LRB7"/>
<name>W2LRB7_PHYNI</name>
<evidence type="ECO:0000313" key="1">
    <source>
        <dbReference type="EMBL" id="ETL99239.1"/>
    </source>
</evidence>
<reference evidence="1" key="1">
    <citation type="submission" date="2013-11" db="EMBL/GenBank/DDBJ databases">
        <title>The Genome Sequence of Phytophthora parasitica CHvinca01.</title>
        <authorList>
            <consortium name="The Broad Institute Genomics Platform"/>
            <person name="Russ C."/>
            <person name="Tyler B."/>
            <person name="Panabieres F."/>
            <person name="Shan W."/>
            <person name="Tripathy S."/>
            <person name="Grunwald N."/>
            <person name="Machado M."/>
            <person name="Johnson C.S."/>
            <person name="Arredondo F."/>
            <person name="Hong C."/>
            <person name="Coffey M."/>
            <person name="Young S.K."/>
            <person name="Zeng Q."/>
            <person name="Gargeya S."/>
            <person name="Fitzgerald M."/>
            <person name="Abouelleil A."/>
            <person name="Alvarado L."/>
            <person name="Chapman S.B."/>
            <person name="Gainer-Dewar J."/>
            <person name="Goldberg J."/>
            <person name="Griggs A."/>
            <person name="Gujja S."/>
            <person name="Hansen M."/>
            <person name="Howarth C."/>
            <person name="Imamovic A."/>
            <person name="Ireland A."/>
            <person name="Larimer J."/>
            <person name="McCowan C."/>
            <person name="Murphy C."/>
            <person name="Pearson M."/>
            <person name="Poon T.W."/>
            <person name="Priest M."/>
            <person name="Roberts A."/>
            <person name="Saif S."/>
            <person name="Shea T."/>
            <person name="Sykes S."/>
            <person name="Wortman J."/>
            <person name="Nusbaum C."/>
            <person name="Birren B."/>
        </authorList>
    </citation>
    <scope>NUCLEOTIDE SEQUENCE [LARGE SCALE GENOMIC DNA]</scope>
    <source>
        <strain evidence="1">CHvinca01</strain>
    </source>
</reference>
<gene>
    <name evidence="1" type="ORF">L917_03879</name>
</gene>
<proteinExistence type="predicted"/>